<evidence type="ECO:0000313" key="2">
    <source>
        <dbReference type="EMBL" id="SEC12983.1"/>
    </source>
</evidence>
<feature type="compositionally biased region" description="Basic and acidic residues" evidence="1">
    <location>
        <begin position="45"/>
        <end position="65"/>
    </location>
</feature>
<dbReference type="AlphaFoldDB" id="A0A1H4Q026"/>
<organism evidence="2 3">
    <name type="scientific">Bradyrhizobium lablabi</name>
    <dbReference type="NCBI Taxonomy" id="722472"/>
    <lineage>
        <taxon>Bacteria</taxon>
        <taxon>Pseudomonadati</taxon>
        <taxon>Pseudomonadota</taxon>
        <taxon>Alphaproteobacteria</taxon>
        <taxon>Hyphomicrobiales</taxon>
        <taxon>Nitrobacteraceae</taxon>
        <taxon>Bradyrhizobium</taxon>
    </lineage>
</organism>
<evidence type="ECO:0000313" key="3">
    <source>
        <dbReference type="Proteomes" id="UP000183208"/>
    </source>
</evidence>
<dbReference type="RefSeq" id="WP_074815652.1">
    <property type="nucleotide sequence ID" value="NZ_FNTI01000001.1"/>
</dbReference>
<name>A0A1H4Q026_9BRAD</name>
<gene>
    <name evidence="2" type="ORF">SAMN05444171_0723</name>
</gene>
<evidence type="ECO:0000256" key="1">
    <source>
        <dbReference type="SAM" id="MobiDB-lite"/>
    </source>
</evidence>
<sequence>MQGLREHVNTQRAVTTGGGYLTRKAAVHRVGVRAAGDVLHAYAEKQSGKGWGEPRDRGPAAHAGHDGPALGAPAKTFHLSQKCLERVYYA</sequence>
<accession>A0A1H4Q026</accession>
<reference evidence="2 3" key="1">
    <citation type="submission" date="2016-10" db="EMBL/GenBank/DDBJ databases">
        <authorList>
            <person name="de Groot N.N."/>
        </authorList>
    </citation>
    <scope>NUCLEOTIDE SEQUENCE [LARGE SCALE GENOMIC DNA]</scope>
    <source>
        <strain evidence="2 3">GAS522</strain>
    </source>
</reference>
<proteinExistence type="predicted"/>
<dbReference type="Proteomes" id="UP000183208">
    <property type="component" value="Unassembled WGS sequence"/>
</dbReference>
<protein>
    <submittedName>
        <fullName evidence="2">Uncharacterized protein</fullName>
    </submittedName>
</protein>
<feature type="region of interest" description="Disordered" evidence="1">
    <location>
        <begin position="45"/>
        <end position="73"/>
    </location>
</feature>
<dbReference type="EMBL" id="FNTI01000001">
    <property type="protein sequence ID" value="SEC12983.1"/>
    <property type="molecule type" value="Genomic_DNA"/>
</dbReference>